<feature type="transmembrane region" description="Helical" evidence="1">
    <location>
        <begin position="20"/>
        <end position="44"/>
    </location>
</feature>
<accession>A0A6A4IE00</accession>
<gene>
    <name evidence="2" type="ORF">BT96DRAFT_174702</name>
</gene>
<dbReference type="EMBL" id="ML769398">
    <property type="protein sequence ID" value="KAE9407054.1"/>
    <property type="molecule type" value="Genomic_DNA"/>
</dbReference>
<keyword evidence="3" id="KW-1185">Reference proteome</keyword>
<keyword evidence="1" id="KW-0472">Membrane</keyword>
<feature type="transmembrane region" description="Helical" evidence="1">
    <location>
        <begin position="56"/>
        <end position="78"/>
    </location>
</feature>
<keyword evidence="1" id="KW-1133">Transmembrane helix</keyword>
<keyword evidence="1" id="KW-0812">Transmembrane</keyword>
<proteinExistence type="predicted"/>
<feature type="transmembrane region" description="Helical" evidence="1">
    <location>
        <begin position="224"/>
        <end position="249"/>
    </location>
</feature>
<dbReference type="AlphaFoldDB" id="A0A6A4IE00"/>
<dbReference type="Proteomes" id="UP000799118">
    <property type="component" value="Unassembled WGS sequence"/>
</dbReference>
<protein>
    <recommendedName>
        <fullName evidence="4">Family A G protein-coupled receptor-like protein</fullName>
    </recommendedName>
</protein>
<feature type="transmembrane region" description="Helical" evidence="1">
    <location>
        <begin position="141"/>
        <end position="160"/>
    </location>
</feature>
<name>A0A6A4IE00_9AGAR</name>
<evidence type="ECO:0000313" key="3">
    <source>
        <dbReference type="Proteomes" id="UP000799118"/>
    </source>
</evidence>
<evidence type="ECO:0000256" key="1">
    <source>
        <dbReference type="SAM" id="Phobius"/>
    </source>
</evidence>
<sequence length="309" mass="34354">MTPAETQLLKHLAVISHYNMVFLTITCLLYGVSILATAIALYLFLQKGVQGFARKFLLFGISILVLANTWDYICVSGLNLSQLEFWFAKQSNDGLEGNSVDATRATAPWFAQSAWPNAITLTLGDAIVSWRACAVWPGAKMIKFLLISLMLGNIIINLADCLIDDLNLPLLGSQLLSIDFAATFVSFGVNLTATLTIALKFWYHYRTTRPLYSNTKQSFSPGIRILLLLVESGALFCIAQLFIAILTVFDTHAIENSPLDIAYRVLNFVFLGMVVIYPPAIIIMLSLKQLPLQETFHLADETLHAEQRQ</sequence>
<feature type="transmembrane region" description="Helical" evidence="1">
    <location>
        <begin position="180"/>
        <end position="203"/>
    </location>
</feature>
<evidence type="ECO:0000313" key="2">
    <source>
        <dbReference type="EMBL" id="KAE9407054.1"/>
    </source>
</evidence>
<reference evidence="2" key="1">
    <citation type="journal article" date="2019" name="Environ. Microbiol.">
        <title>Fungal ecological strategies reflected in gene transcription - a case study of two litter decomposers.</title>
        <authorList>
            <person name="Barbi F."/>
            <person name="Kohler A."/>
            <person name="Barry K."/>
            <person name="Baskaran P."/>
            <person name="Daum C."/>
            <person name="Fauchery L."/>
            <person name="Ihrmark K."/>
            <person name="Kuo A."/>
            <person name="LaButti K."/>
            <person name="Lipzen A."/>
            <person name="Morin E."/>
            <person name="Grigoriev I.V."/>
            <person name="Henrissat B."/>
            <person name="Lindahl B."/>
            <person name="Martin F."/>
        </authorList>
    </citation>
    <scope>NUCLEOTIDE SEQUENCE</scope>
    <source>
        <strain evidence="2">JB14</strain>
    </source>
</reference>
<feature type="transmembrane region" description="Helical" evidence="1">
    <location>
        <begin position="261"/>
        <end position="287"/>
    </location>
</feature>
<dbReference type="OrthoDB" id="2744793at2759"/>
<evidence type="ECO:0008006" key="4">
    <source>
        <dbReference type="Google" id="ProtNLM"/>
    </source>
</evidence>
<organism evidence="2 3">
    <name type="scientific">Gymnopus androsaceus JB14</name>
    <dbReference type="NCBI Taxonomy" id="1447944"/>
    <lineage>
        <taxon>Eukaryota</taxon>
        <taxon>Fungi</taxon>
        <taxon>Dikarya</taxon>
        <taxon>Basidiomycota</taxon>
        <taxon>Agaricomycotina</taxon>
        <taxon>Agaricomycetes</taxon>
        <taxon>Agaricomycetidae</taxon>
        <taxon>Agaricales</taxon>
        <taxon>Marasmiineae</taxon>
        <taxon>Omphalotaceae</taxon>
        <taxon>Gymnopus</taxon>
    </lineage>
</organism>